<dbReference type="InterPro" id="IPR043128">
    <property type="entry name" value="Rev_trsase/Diguanyl_cyclase"/>
</dbReference>
<organism evidence="6">
    <name type="scientific">Clostridioides difficile</name>
    <name type="common">Peptoclostridium difficile</name>
    <dbReference type="NCBI Taxonomy" id="1496"/>
    <lineage>
        <taxon>Bacteria</taxon>
        <taxon>Bacillati</taxon>
        <taxon>Bacillota</taxon>
        <taxon>Clostridia</taxon>
        <taxon>Peptostreptococcales</taxon>
        <taxon>Peptostreptococcaceae</taxon>
        <taxon>Clostridioides</taxon>
    </lineage>
</organism>
<evidence type="ECO:0000313" key="4">
    <source>
        <dbReference type="EMBL" id="CDS86502.1"/>
    </source>
</evidence>
<feature type="transmembrane region" description="Helical" evidence="1">
    <location>
        <begin position="508"/>
        <end position="529"/>
    </location>
</feature>
<sequence length="965" mass="111871">MKAFKKHFLILSLIFLLIISCFNNILCFADESENSKKIRVGYCDDYGIISSSKEHSYTGYGYDYLREISKYTRWEYEFVKGSWEECLDRLEKGEIDLLGPLQKNDERNKLFNFPKLSSGYEYSALYTKDSNNNMFYEDISSFKGMRVAVLRGNFHNTAFEKYREENNFSVEYIYCNSIDELIESVNEKKADAFVCGSIINAKGMKIVSKFSVEPFYFATAKDKPNLVKELDYALKELKINDMYYELELYKKYFKREVNNSIAFTRQEMNFIKANPKLTMVYDSEWSPVEYYDKESNSFKGISSDLMSIISKKCGIKFEYIKTKNYNESLDYIKSGKATMLCGSINENDKAKRFNMKLTNPYINIPMIMVGKLDTNLNNDLNIALTSSYKSIDSYIEKSFENAKTTSYKSVESCLNAINEGKANLMILSSYQFDELLREGKSENLSVISVLDTSYGMRIGVSNKTDPILVSILNKSIDKITEEELSDCIYSNTIDKPYKVPFGVIFKEYSIQIISFVCILFLIAIKYIIYNKKKKEDYLRKIAYTDPLTGADSIDKFKINSNKLFAKNNPEEYALFYIDVDKFKYINDMFGYDMGNDTLIHISNTIASELKEDEIFARVSADHFVLLIKYKTDDDIKTRLNNIYNKVQILSNPKINYYKLILDCGIYKISKSDNDINTIMDRANTARKTIKGGHKNSFAFYDKEMHKKILKEKEIENSMVDALNNGEFIVYFQPKYSLSDYQIIGAEALVRWDNPQKGLIPPIEFIPVFERNGFIVNIDFYVFEEVCKKIREWMDEGQKVVPISVNLSRMHFVNSNFIEKFKLIVDKYKIPTRLIELELTETAVLDNIEGLLDTMNNLKEKGFVISMDDFGTGYSSLNLLKELPVDILKLDRAFFTEKDESNNEKIVISNVIKMAKELKMKVISEGVETISQVEFLKQIGCDMVQGYLFSKPMPVKEFEKIAFKKE</sequence>
<dbReference type="NCBIfam" id="TIGR00254">
    <property type="entry name" value="GGDEF"/>
    <property type="match status" value="1"/>
</dbReference>
<keyword evidence="1" id="KW-0472">Membrane</keyword>
<evidence type="ECO:0000259" key="3">
    <source>
        <dbReference type="PROSITE" id="PS50887"/>
    </source>
</evidence>
<proteinExistence type="predicted"/>
<dbReference type="PATRIC" id="fig|1496.1373.peg.3822"/>
<dbReference type="PROSITE" id="PS50883">
    <property type="entry name" value="EAL"/>
    <property type="match status" value="1"/>
</dbReference>
<dbReference type="InterPro" id="IPR001633">
    <property type="entry name" value="EAL_dom"/>
</dbReference>
<dbReference type="SUPFAM" id="SSF53850">
    <property type="entry name" value="Periplasmic binding protein-like II"/>
    <property type="match status" value="2"/>
</dbReference>
<dbReference type="InterPro" id="IPR000160">
    <property type="entry name" value="GGDEF_dom"/>
</dbReference>
<gene>
    <name evidence="6" type="ORF">BN1095_340236</name>
    <name evidence="5" type="ORF">BN1096_590002</name>
    <name evidence="4" type="ORF">BN1097_570002</name>
</gene>
<keyword evidence="1" id="KW-1133">Transmembrane helix</keyword>
<dbReference type="GO" id="GO:0071111">
    <property type="term" value="F:cyclic-guanylate-specific phosphodiesterase activity"/>
    <property type="evidence" value="ECO:0007669"/>
    <property type="project" value="InterPro"/>
</dbReference>
<keyword evidence="1" id="KW-0812">Transmembrane</keyword>
<protein>
    <submittedName>
        <fullName evidence="4">Diguanylate cyclase domain protein</fullName>
    </submittedName>
    <submittedName>
        <fullName evidence="6">Putative signaling protein</fullName>
    </submittedName>
</protein>
<dbReference type="EMBL" id="LK932512">
    <property type="protein sequence ID" value="CDS86957.1"/>
    <property type="molecule type" value="Genomic_DNA"/>
</dbReference>
<dbReference type="PANTHER" id="PTHR33121:SF70">
    <property type="entry name" value="SIGNALING PROTEIN YKOW"/>
    <property type="match status" value="1"/>
</dbReference>
<dbReference type="SMART" id="SM00062">
    <property type="entry name" value="PBPb"/>
    <property type="match status" value="2"/>
</dbReference>
<dbReference type="CDD" id="cd01949">
    <property type="entry name" value="GGDEF"/>
    <property type="match status" value="1"/>
</dbReference>
<dbReference type="Pfam" id="PF00990">
    <property type="entry name" value="GGDEF"/>
    <property type="match status" value="1"/>
</dbReference>
<dbReference type="SUPFAM" id="SSF141868">
    <property type="entry name" value="EAL domain-like"/>
    <property type="match status" value="1"/>
</dbReference>
<evidence type="ECO:0000313" key="6">
    <source>
        <dbReference type="EMBL" id="CDT21606.1"/>
    </source>
</evidence>
<dbReference type="InterPro" id="IPR050706">
    <property type="entry name" value="Cyclic-di-GMP_PDE-like"/>
</dbReference>
<dbReference type="SMART" id="SM00052">
    <property type="entry name" value="EAL"/>
    <property type="match status" value="1"/>
</dbReference>
<dbReference type="SUPFAM" id="SSF55073">
    <property type="entry name" value="Nucleotide cyclase"/>
    <property type="match status" value="1"/>
</dbReference>
<dbReference type="PANTHER" id="PTHR33121">
    <property type="entry name" value="CYCLIC DI-GMP PHOSPHODIESTERASE PDEF"/>
    <property type="match status" value="1"/>
</dbReference>
<dbReference type="Pfam" id="PF00563">
    <property type="entry name" value="EAL"/>
    <property type="match status" value="1"/>
</dbReference>
<dbReference type="RefSeq" id="WP_003434134.1">
    <property type="nucleotide sequence ID" value="NZ_BBYB01000069.1"/>
</dbReference>
<dbReference type="InterPro" id="IPR035919">
    <property type="entry name" value="EAL_sf"/>
</dbReference>
<dbReference type="CDD" id="cd01007">
    <property type="entry name" value="PBP2_BvgS_HisK_like"/>
    <property type="match status" value="1"/>
</dbReference>
<dbReference type="Gene3D" id="3.40.190.10">
    <property type="entry name" value="Periplasmic binding protein-like II"/>
    <property type="match status" value="4"/>
</dbReference>
<dbReference type="Gene3D" id="3.30.70.270">
    <property type="match status" value="1"/>
</dbReference>
<dbReference type="CDD" id="cd01948">
    <property type="entry name" value="EAL"/>
    <property type="match status" value="1"/>
</dbReference>
<dbReference type="PROSITE" id="PS51257">
    <property type="entry name" value="PROKAR_LIPOPROTEIN"/>
    <property type="match status" value="1"/>
</dbReference>
<name>A0A031WFK1_CLODI</name>
<accession>A0A031WFK1</accession>
<dbReference type="AlphaFoldDB" id="A0A031WFK1"/>
<dbReference type="InterPro" id="IPR001638">
    <property type="entry name" value="Solute-binding_3/MltF_N"/>
</dbReference>
<evidence type="ECO:0000313" key="5">
    <source>
        <dbReference type="EMBL" id="CDS86957.1"/>
    </source>
</evidence>
<dbReference type="InterPro" id="IPR029787">
    <property type="entry name" value="Nucleotide_cyclase"/>
</dbReference>
<dbReference type="Pfam" id="PF00497">
    <property type="entry name" value="SBP_bac_3"/>
    <property type="match status" value="2"/>
</dbReference>
<dbReference type="PROSITE" id="PS50887">
    <property type="entry name" value="GGDEF"/>
    <property type="match status" value="1"/>
</dbReference>
<reference evidence="6" key="1">
    <citation type="submission" date="2014-07" db="EMBL/GenBank/DDBJ databases">
        <authorList>
            <person name="Monot Marc"/>
        </authorList>
    </citation>
    <scope>NUCLEOTIDE SEQUENCE</scope>
    <source>
        <strain evidence="6">7032989</strain>
        <strain evidence="4">7032994</strain>
    </source>
</reference>
<dbReference type="SMART" id="SM00267">
    <property type="entry name" value="GGDEF"/>
    <property type="match status" value="1"/>
</dbReference>
<feature type="domain" description="EAL" evidence="2">
    <location>
        <begin position="711"/>
        <end position="965"/>
    </location>
</feature>
<feature type="domain" description="GGDEF" evidence="3">
    <location>
        <begin position="570"/>
        <end position="702"/>
    </location>
</feature>
<dbReference type="EMBL" id="LK932395">
    <property type="protein sequence ID" value="CDS86502.1"/>
    <property type="molecule type" value="Genomic_DNA"/>
</dbReference>
<dbReference type="EMBL" id="LK933005">
    <property type="protein sequence ID" value="CDT21606.1"/>
    <property type="molecule type" value="Genomic_DNA"/>
</dbReference>
<evidence type="ECO:0000256" key="1">
    <source>
        <dbReference type="SAM" id="Phobius"/>
    </source>
</evidence>
<dbReference type="Gene3D" id="3.20.20.450">
    <property type="entry name" value="EAL domain"/>
    <property type="match status" value="1"/>
</dbReference>
<evidence type="ECO:0000259" key="2">
    <source>
        <dbReference type="PROSITE" id="PS50883"/>
    </source>
</evidence>